<dbReference type="Pfam" id="PF00580">
    <property type="entry name" value="UvrD-helicase"/>
    <property type="match status" value="1"/>
</dbReference>
<dbReference type="AlphaFoldDB" id="S5R4C6"/>
<dbReference type="Pfam" id="PF13361">
    <property type="entry name" value="UvrD_C"/>
    <property type="match status" value="1"/>
</dbReference>
<dbReference type="GO" id="GO:0043138">
    <property type="term" value="F:3'-5' DNA helicase activity"/>
    <property type="evidence" value="ECO:0007669"/>
    <property type="project" value="UniProtKB-EC"/>
</dbReference>
<dbReference type="InterPro" id="IPR027417">
    <property type="entry name" value="P-loop_NTPase"/>
</dbReference>
<name>S5R4C6_9PROT</name>
<dbReference type="PANTHER" id="PTHR11070">
    <property type="entry name" value="UVRD / RECB / PCRA DNA HELICASE FAMILY MEMBER"/>
    <property type="match status" value="1"/>
</dbReference>
<dbReference type="eggNOG" id="COG1074">
    <property type="taxonomic scope" value="Bacteria"/>
</dbReference>
<protein>
    <recommendedName>
        <fullName evidence="7">DNA 3'-5' helicase</fullName>
        <ecNumber evidence="7">5.6.2.4</ecNumber>
    </recommendedName>
    <alternativeName>
        <fullName evidence="8">DNA 3'-5' helicase II</fullName>
    </alternativeName>
</protein>
<keyword evidence="3 10" id="KW-0347">Helicase</keyword>
<dbReference type="GO" id="GO:0004527">
    <property type="term" value="F:exonuclease activity"/>
    <property type="evidence" value="ECO:0007669"/>
    <property type="project" value="UniProtKB-KW"/>
</dbReference>
<evidence type="ECO:0000259" key="11">
    <source>
        <dbReference type="PROSITE" id="PS51198"/>
    </source>
</evidence>
<feature type="binding site" evidence="10">
    <location>
        <begin position="40"/>
        <end position="47"/>
    </location>
    <ligand>
        <name>ATP</name>
        <dbReference type="ChEBI" id="CHEBI:30616"/>
    </ligand>
</feature>
<evidence type="ECO:0000256" key="8">
    <source>
        <dbReference type="ARBA" id="ARBA00034923"/>
    </source>
</evidence>
<keyword evidence="1 10" id="KW-0547">Nucleotide-binding</keyword>
<dbReference type="Proteomes" id="UP000015216">
    <property type="component" value="Chromosome"/>
</dbReference>
<dbReference type="InterPro" id="IPR014016">
    <property type="entry name" value="UvrD-like_ATP-bd"/>
</dbReference>
<evidence type="ECO:0000256" key="1">
    <source>
        <dbReference type="ARBA" id="ARBA00022741"/>
    </source>
</evidence>
<evidence type="ECO:0000313" key="13">
    <source>
        <dbReference type="EMBL" id="AGS07049.1"/>
    </source>
</evidence>
<dbReference type="EC" id="5.6.2.4" evidence="7"/>
<dbReference type="KEGG" id="ssdc:SSDC_01825"/>
<dbReference type="STRING" id="669502.SSDC_01825"/>
<dbReference type="GO" id="GO:0005829">
    <property type="term" value="C:cytosol"/>
    <property type="evidence" value="ECO:0007669"/>
    <property type="project" value="TreeGrafter"/>
</dbReference>
<keyword evidence="13" id="KW-0540">Nuclease</keyword>
<feature type="domain" description="UvrD-like helicase ATP-binding" evidence="11">
    <location>
        <begin position="19"/>
        <end position="500"/>
    </location>
</feature>
<dbReference type="InterPro" id="IPR000212">
    <property type="entry name" value="DNA_helicase_UvrD/REP"/>
</dbReference>
<keyword evidence="13" id="KW-0269">Exonuclease</keyword>
<evidence type="ECO:0000256" key="9">
    <source>
        <dbReference type="ARBA" id="ARBA00048988"/>
    </source>
</evidence>
<dbReference type="OrthoDB" id="5905204at2"/>
<keyword evidence="14" id="KW-1185">Reference proteome</keyword>
<evidence type="ECO:0000256" key="3">
    <source>
        <dbReference type="ARBA" id="ARBA00022806"/>
    </source>
</evidence>
<dbReference type="GO" id="GO:0016887">
    <property type="term" value="F:ATP hydrolysis activity"/>
    <property type="evidence" value="ECO:0007669"/>
    <property type="project" value="RHEA"/>
</dbReference>
<dbReference type="Gene3D" id="1.10.486.10">
    <property type="entry name" value="PCRA, domain 4"/>
    <property type="match status" value="1"/>
</dbReference>
<dbReference type="GeneID" id="301553233"/>
<accession>S5R4C6</accession>
<dbReference type="InterPro" id="IPR014017">
    <property type="entry name" value="DNA_helicase_UvrD-like_C"/>
</dbReference>
<dbReference type="SUPFAM" id="SSF52540">
    <property type="entry name" value="P-loop containing nucleoside triphosphate hydrolases"/>
    <property type="match status" value="1"/>
</dbReference>
<evidence type="ECO:0000256" key="6">
    <source>
        <dbReference type="ARBA" id="ARBA00034617"/>
    </source>
</evidence>
<comment type="catalytic activity">
    <reaction evidence="9">
        <text>ATP + H2O = ADP + phosphate + H(+)</text>
        <dbReference type="Rhea" id="RHEA:13065"/>
        <dbReference type="ChEBI" id="CHEBI:15377"/>
        <dbReference type="ChEBI" id="CHEBI:15378"/>
        <dbReference type="ChEBI" id="CHEBI:30616"/>
        <dbReference type="ChEBI" id="CHEBI:43474"/>
        <dbReference type="ChEBI" id="CHEBI:456216"/>
        <dbReference type="EC" id="5.6.2.4"/>
    </reaction>
</comment>
<evidence type="ECO:0000256" key="7">
    <source>
        <dbReference type="ARBA" id="ARBA00034808"/>
    </source>
</evidence>
<dbReference type="PANTHER" id="PTHR11070:SF2">
    <property type="entry name" value="ATP-DEPENDENT DNA HELICASE SRS2"/>
    <property type="match status" value="1"/>
</dbReference>
<organism evidence="13 14">
    <name type="scientific">Candidatus Profftella armatura</name>
    <dbReference type="NCBI Taxonomy" id="669502"/>
    <lineage>
        <taxon>Bacteria</taxon>
        <taxon>Pseudomonadati</taxon>
        <taxon>Pseudomonadota</taxon>
        <taxon>Betaproteobacteria</taxon>
        <taxon>Candidatus Profftella</taxon>
    </lineage>
</organism>
<evidence type="ECO:0000256" key="4">
    <source>
        <dbReference type="ARBA" id="ARBA00022840"/>
    </source>
</evidence>
<dbReference type="RefSeq" id="WP_020915624.1">
    <property type="nucleotide sequence ID" value="NC_021885.1"/>
</dbReference>
<gene>
    <name evidence="13" type="ORF">SSDC_01825</name>
</gene>
<dbReference type="HOGENOM" id="CLU_001114_0_0_4"/>
<dbReference type="PATRIC" id="fig|669502.6.peg.354"/>
<evidence type="ECO:0000256" key="10">
    <source>
        <dbReference type="PROSITE-ProRule" id="PRU00560"/>
    </source>
</evidence>
<evidence type="ECO:0000256" key="2">
    <source>
        <dbReference type="ARBA" id="ARBA00022801"/>
    </source>
</evidence>
<dbReference type="GO" id="GO:0033202">
    <property type="term" value="C:DNA helicase complex"/>
    <property type="evidence" value="ECO:0007669"/>
    <property type="project" value="TreeGrafter"/>
</dbReference>
<evidence type="ECO:0000256" key="5">
    <source>
        <dbReference type="ARBA" id="ARBA00023235"/>
    </source>
</evidence>
<dbReference type="PROSITE" id="PS51198">
    <property type="entry name" value="UVRD_HELICASE_ATP_BIND"/>
    <property type="match status" value="1"/>
</dbReference>
<sequence>MNQKIQKSSEISYDINGISSNIQSFINISCNPKYSVIVEACAGSGKTWLLISRILHILLNGAKASEILAITFTNKAAKEILKRLMNLLKELSLSSDKKIEILLYERGISKKKILNFIPLARNLYQKLIIENQNLSIYTFHSWFAYLMQITPLFSKSIRGYKLIEFTGKIIENAYNQLITFVNKSKDKSIIKKSLITLYDFFGTSNENIRKLLNAFIDKRVEWWILSRNNNNNAIEILRKLMGKDIISDARFSLWKNSSKINEINIIVNLLKKGSLINKKRALIIEKILSSNPSINNFSILSNQFFDKNGKLRSNLKTKDLKNELIKYFKNDELLSINKFDIKFKKIAEYLKKLLKRSKESSILSINKALFKLGNMYLNIYQKIKFKKRVIDFYDIEWKIYCLFTNDNHVIYLQNRLNILYKYILLDEFQDTSPLQWIIIKSWIKKYSVKKIKPSIFIVGDPKQSIYRFRHADPRIFTAACKLLKKRNGFILRSNRTWRNSINLINVLNLSFKKNPIYTKQTTACKNIGNVWRLPLATNTFFFEKNFHTNILKDNINSNNFHEEEDIFYKNEGKMIAQILLYLKKNFLINNTKSNNIKNNRNLIWSDVMILIKKRTHLLSYENALRHYGIPFISDKRSGLLESLEITDLIALLKFLNMPSDSLSLAHVLKSPISGSSDEDLIILAKRSEKTWWKRLKAICKENVQSLSLKRIYNLLKKWLAISLNLPVCDLLDIILYEGKIIKRYTQYTVAFKINQVIGNIHKFVELSFKLNLKNYITLSKFIDILSNLDNKIENNSIDEEKINVSTNSIRILTVHSAKGLEAPIVIILDSNHSKHNSDKIGILCNWPQNKLKPKHFSVYSSEKGMARDILFKIEEKFKEQEDWNLYYVALTRAKQLLILSGIRNKNKTNGLILDSWYNRLKGATDLSIDFLKNIINNSSEIINCNSNYKKSNKITLSLFKSPCLEIKNNLKTNANIIHDKINIDKGIIFHDLLERLCSQKKWPIIVPTTNFISKWLKCSLSLAKIGRKYVIKILSKSHLRRFFDSSKYLKSYNEMEIIINNITFRLDRVVEFNDEIWILEYKLNLFKSEEKIYRIQLKNYCNSLKTIWTKKKIRAAFITSDGNLLE</sequence>
<evidence type="ECO:0000313" key="14">
    <source>
        <dbReference type="Proteomes" id="UP000015216"/>
    </source>
</evidence>
<dbReference type="PROSITE" id="PS51217">
    <property type="entry name" value="UVRD_HELICASE_CTER"/>
    <property type="match status" value="1"/>
</dbReference>
<keyword evidence="2 10" id="KW-0378">Hydrolase</keyword>
<dbReference type="GO" id="GO:0000725">
    <property type="term" value="P:recombinational repair"/>
    <property type="evidence" value="ECO:0007669"/>
    <property type="project" value="TreeGrafter"/>
</dbReference>
<dbReference type="EMBL" id="CP003468">
    <property type="protein sequence ID" value="AGS07049.1"/>
    <property type="molecule type" value="Genomic_DNA"/>
</dbReference>
<keyword evidence="5" id="KW-0413">Isomerase</keyword>
<reference evidence="13 14" key="1">
    <citation type="journal article" date="2013" name="Curr. Biol.">
        <title>Defensive bacteriome symbiont with a drastically reduced genome.</title>
        <authorList>
            <person name="Nakabachi A."/>
            <person name="Ueoka R."/>
            <person name="Oshima K."/>
            <person name="Teta R."/>
            <person name="Mangoni A."/>
            <person name="Gurgui M."/>
            <person name="Oldham N.J."/>
            <person name="van Echten-Deckert G."/>
            <person name="Okamura K."/>
            <person name="Yamamoto K."/>
            <person name="Inoue H."/>
            <person name="Ohkuma M."/>
            <person name="Hongoh Y."/>
            <person name="Miyagishima S.Y."/>
            <person name="Hattori M."/>
            <person name="Piel J."/>
            <person name="Fukatsu T."/>
        </authorList>
    </citation>
    <scope>NUCLEOTIDE SEQUENCE [LARGE SCALE GENOMIC DNA]</scope>
    <source>
        <strain evidence="13 14">DC</strain>
    </source>
</reference>
<feature type="domain" description="UvrD-like helicase C-terminal" evidence="12">
    <location>
        <begin position="525"/>
        <end position="819"/>
    </location>
</feature>
<dbReference type="GO" id="GO:0003677">
    <property type="term" value="F:DNA binding"/>
    <property type="evidence" value="ECO:0007669"/>
    <property type="project" value="InterPro"/>
</dbReference>
<comment type="catalytic activity">
    <reaction evidence="6">
        <text>Couples ATP hydrolysis with the unwinding of duplex DNA by translocating in the 3'-5' direction.</text>
        <dbReference type="EC" id="5.6.2.4"/>
    </reaction>
</comment>
<dbReference type="Gene3D" id="3.40.50.300">
    <property type="entry name" value="P-loop containing nucleotide triphosphate hydrolases"/>
    <property type="match status" value="3"/>
</dbReference>
<proteinExistence type="predicted"/>
<keyword evidence="4 10" id="KW-0067">ATP-binding</keyword>
<evidence type="ECO:0000259" key="12">
    <source>
        <dbReference type="PROSITE" id="PS51217"/>
    </source>
</evidence>
<dbReference type="GO" id="GO:0005524">
    <property type="term" value="F:ATP binding"/>
    <property type="evidence" value="ECO:0007669"/>
    <property type="project" value="UniProtKB-UniRule"/>
</dbReference>